<organism evidence="2 3">
    <name type="scientific">Lithohypha guttulata</name>
    <dbReference type="NCBI Taxonomy" id="1690604"/>
    <lineage>
        <taxon>Eukaryota</taxon>
        <taxon>Fungi</taxon>
        <taxon>Dikarya</taxon>
        <taxon>Ascomycota</taxon>
        <taxon>Pezizomycotina</taxon>
        <taxon>Eurotiomycetes</taxon>
        <taxon>Chaetothyriomycetidae</taxon>
        <taxon>Chaetothyriales</taxon>
        <taxon>Trichomeriaceae</taxon>
        <taxon>Lithohypha</taxon>
    </lineage>
</organism>
<gene>
    <name evidence="2" type="ORF">LTR05_003027</name>
</gene>
<sequence length="362" mass="41823">MPPRKRGREEVDINAEKPAAKSSKGAKGKRTRRGNGEQQAETANASNSNDRQEEVPEEQKDPYEYITMVRPKHDREMENRDTNELDGEALEEQYEADEEARERDQPASERPDHKWIIMRKAWLLLCTSSREATFRCPDLFNSYVYNDFEGYGQLELLENYLVSYSNEFKKKDRNLKEMWILLVALGHWLSMADLEPMHMIDDGYRLNDVISLMGCALLSMLNALDRADQLGSNSEYKDLGLVIGLYQPIAYGLDCDHDDEWTREILMYAVEKGIDVSTVYGTNRRLEEVESEIPDWPKEGVDRWGFAKRYNAHKKKYGKMGGTHFDITKWSRAERAQYAFDHKDPLAGIPENYIKAGNIAVS</sequence>
<keyword evidence="3" id="KW-1185">Reference proteome</keyword>
<dbReference type="AlphaFoldDB" id="A0AAN7T3V8"/>
<feature type="compositionally biased region" description="Basic and acidic residues" evidence="1">
    <location>
        <begin position="71"/>
        <end position="83"/>
    </location>
</feature>
<comment type="caution">
    <text evidence="2">The sequence shown here is derived from an EMBL/GenBank/DDBJ whole genome shotgun (WGS) entry which is preliminary data.</text>
</comment>
<name>A0AAN7T3V8_9EURO</name>
<evidence type="ECO:0000313" key="2">
    <source>
        <dbReference type="EMBL" id="KAK5088805.1"/>
    </source>
</evidence>
<dbReference type="EMBL" id="JAVRRJ010000002">
    <property type="protein sequence ID" value="KAK5088805.1"/>
    <property type="molecule type" value="Genomic_DNA"/>
</dbReference>
<feature type="region of interest" description="Disordered" evidence="1">
    <location>
        <begin position="1"/>
        <end position="88"/>
    </location>
</feature>
<evidence type="ECO:0000313" key="3">
    <source>
        <dbReference type="Proteomes" id="UP001309876"/>
    </source>
</evidence>
<dbReference type="Proteomes" id="UP001309876">
    <property type="component" value="Unassembled WGS sequence"/>
</dbReference>
<feature type="compositionally biased region" description="Basic and acidic residues" evidence="1">
    <location>
        <begin position="7"/>
        <end position="19"/>
    </location>
</feature>
<evidence type="ECO:0000256" key="1">
    <source>
        <dbReference type="SAM" id="MobiDB-lite"/>
    </source>
</evidence>
<feature type="compositionally biased region" description="Basic and acidic residues" evidence="1">
    <location>
        <begin position="50"/>
        <end position="63"/>
    </location>
</feature>
<feature type="compositionally biased region" description="Basic residues" evidence="1">
    <location>
        <begin position="24"/>
        <end position="33"/>
    </location>
</feature>
<protein>
    <submittedName>
        <fullName evidence="2">Uncharacterized protein</fullName>
    </submittedName>
</protein>
<feature type="compositionally biased region" description="Polar residues" evidence="1">
    <location>
        <begin position="36"/>
        <end position="49"/>
    </location>
</feature>
<accession>A0AAN7T3V8</accession>
<reference evidence="2 3" key="1">
    <citation type="submission" date="2023-08" db="EMBL/GenBank/DDBJ databases">
        <title>Black Yeasts Isolated from many extreme environments.</title>
        <authorList>
            <person name="Coleine C."/>
            <person name="Stajich J.E."/>
            <person name="Selbmann L."/>
        </authorList>
    </citation>
    <scope>NUCLEOTIDE SEQUENCE [LARGE SCALE GENOMIC DNA]</scope>
    <source>
        <strain evidence="2 3">CCFEE 5910</strain>
    </source>
</reference>
<proteinExistence type="predicted"/>